<sequence>MEIPYYILHDIPGRIRLRIPTLSNRKKHEEIERFFAEMKGIISVKIEPIIQTMVVTYQKVDITKQRLLRNLSLFFHHEKLDPLDPIMLNIKPQIRKELLRSFITGALILIAYAKRFYTSRVDAFDYIVVITTAHTVLSHGNEQRFRHPDILTGIISLFSLGTSNLLHVCMVTWAVNVLEILHDIKRTTHRSAI</sequence>
<keyword evidence="2" id="KW-1185">Reference proteome</keyword>
<gene>
    <name evidence="1" type="ORF">JOC83_003973</name>
</gene>
<dbReference type="Pfam" id="PF19991">
    <property type="entry name" value="HMA_2"/>
    <property type="match status" value="1"/>
</dbReference>
<accession>A0ABS2R2W2</accession>
<reference evidence="1 2" key="1">
    <citation type="submission" date="2021-01" db="EMBL/GenBank/DDBJ databases">
        <title>Genomic Encyclopedia of Type Strains, Phase IV (KMG-IV): sequencing the most valuable type-strain genomes for metagenomic binning, comparative biology and taxonomic classification.</title>
        <authorList>
            <person name="Goeker M."/>
        </authorList>
    </citation>
    <scope>NUCLEOTIDE SEQUENCE [LARGE SCALE GENOMIC DNA]</scope>
    <source>
        <strain evidence="1 2">DSM 104297</strain>
    </source>
</reference>
<organism evidence="1 2">
    <name type="scientific">Priestia iocasae</name>
    <dbReference type="NCBI Taxonomy" id="2291674"/>
    <lineage>
        <taxon>Bacteria</taxon>
        <taxon>Bacillati</taxon>
        <taxon>Bacillota</taxon>
        <taxon>Bacilli</taxon>
        <taxon>Bacillales</taxon>
        <taxon>Bacillaceae</taxon>
        <taxon>Priestia</taxon>
    </lineage>
</organism>
<evidence type="ECO:0000313" key="2">
    <source>
        <dbReference type="Proteomes" id="UP000809829"/>
    </source>
</evidence>
<protein>
    <submittedName>
        <fullName evidence="1">Uncharacterized protein</fullName>
    </submittedName>
</protein>
<comment type="caution">
    <text evidence="1">The sequence shown here is derived from an EMBL/GenBank/DDBJ whole genome shotgun (WGS) entry which is preliminary data.</text>
</comment>
<proteinExistence type="predicted"/>
<name>A0ABS2R2W2_9BACI</name>
<dbReference type="RefSeq" id="WP_205189047.1">
    <property type="nucleotide sequence ID" value="NZ_JAFBFC010000013.1"/>
</dbReference>
<dbReference type="Proteomes" id="UP000809829">
    <property type="component" value="Unassembled WGS sequence"/>
</dbReference>
<dbReference type="EMBL" id="JAFBFC010000013">
    <property type="protein sequence ID" value="MBM7705064.1"/>
    <property type="molecule type" value="Genomic_DNA"/>
</dbReference>
<evidence type="ECO:0000313" key="1">
    <source>
        <dbReference type="EMBL" id="MBM7705064.1"/>
    </source>
</evidence>